<proteinExistence type="predicted"/>
<keyword evidence="1" id="KW-0548">Nucleotidyltransferase</keyword>
<sequence length="710" mass="83089">MKIKNTSIFNMYKKTSDMTLNSMTDDTDTNTQDETNSFVSNMEIMTKYMTEDRFKTVDNKVMKSRNNMSPETNKFTGRTQENTKTEIMNLTDIMKFFKSTELFLLKREVELITTKDKELGKYTNNCMNIMDNLPKTTMSIDNIDKEVKNKTTNYIFSMMSIYRHFKMKTMPNSETMSGKYKGCDTKIIEKDYFSYNAIETWTNNLTNNWDSKDYDMRTSMYSGNASSPNSGSSSTKILDDVAGVIQDEKLTTSMKSTSKHFKGSEQFLYLMNTLEENMRIDPDFMVGKIHSRLFHFTASGGKARMMANVDWTSQTALSAMHFTTFSMTRSTKQDFTFSHKSATKELIIRTEKDERYDSNYSYYSMDLSAATDRLPRYLQSTLLRNTMDYVKYDGKSIAESWTNTIDREYSTKNSLINESKPTRYEVGQGMGTFTSWPIMSLLHHYIVNSMCEIKDENYCLVGDDTAFFGTKEQYDKYIEFMTMIGVSVNPTKTVKSSNNLYPTIEFARNFIMEGTMMSPLNYGVTYAWYDKKVSFETLMWYFNDVLDMKTYKDTIFMLKGNMSTNDWTYTTYFWYKNNENTFNNYDMMSSIKEIPKWIDEVSFKRIKEILSEDQMNMKNKVIIDTSFMSNFKSQCTTRKSSETLKTDSVINAMSMTSYIDEETKTMSDMMVKRFKNADFMRYDSDTTGDTTLTKKERHFTKEMNQHHNVR</sequence>
<dbReference type="EMBL" id="ON929981">
    <property type="protein sequence ID" value="UTR30269.1"/>
    <property type="molecule type" value="Genomic_RNA"/>
</dbReference>
<keyword evidence="1" id="KW-0808">Transferase</keyword>
<reference evidence="1" key="1">
    <citation type="submission" date="2022-07" db="EMBL/GenBank/DDBJ databases">
        <title>Novel RNA Viruses from the Native Range of the Ash Dieback Fungus Hymenoscyphus fraxineus.</title>
        <authorList>
            <person name="Shamsi W."/>
            <person name="Kondo H."/>
            <person name="Ulrich S."/>
            <person name="Rigling D."/>
            <person name="Prospero S."/>
        </authorList>
    </citation>
    <scope>NUCLEOTIDE SEQUENCE</scope>
    <source>
        <strain evidence="1">R0997</strain>
    </source>
</reference>
<protein>
    <submittedName>
        <fullName evidence="1">RNA-dependent RNA polymerase</fullName>
    </submittedName>
</protein>
<dbReference type="Pfam" id="PF05919">
    <property type="entry name" value="Mitovir_RNA_pol"/>
    <property type="match status" value="1"/>
</dbReference>
<dbReference type="InterPro" id="IPR008686">
    <property type="entry name" value="RNA_pol_mitovir"/>
</dbReference>
<organism evidence="1">
    <name type="scientific">Hymenoscyphus fraxineus mitovirus 2-II</name>
    <dbReference type="NCBI Taxonomy" id="2963336"/>
    <lineage>
        <taxon>Viruses</taxon>
        <taxon>Riboviria</taxon>
        <taxon>Orthornavirae</taxon>
        <taxon>Lenarviricota</taxon>
        <taxon>Howeltoviricetes</taxon>
        <taxon>Cryppavirales</taxon>
        <taxon>Mitoviridae</taxon>
        <taxon>Mitovirus</taxon>
    </lineage>
</organism>
<keyword evidence="1" id="KW-0696">RNA-directed RNA polymerase</keyword>
<dbReference type="GO" id="GO:0003968">
    <property type="term" value="F:RNA-directed RNA polymerase activity"/>
    <property type="evidence" value="ECO:0007669"/>
    <property type="project" value="UniProtKB-KW"/>
</dbReference>
<accession>A0A976X7F4</accession>
<evidence type="ECO:0000313" key="1">
    <source>
        <dbReference type="EMBL" id="UTR30269.1"/>
    </source>
</evidence>
<name>A0A976X7F4_9VIRU</name>